<keyword evidence="1" id="KW-0175">Coiled coil</keyword>
<evidence type="ECO:0000313" key="3">
    <source>
        <dbReference type="EMBL" id="RAN35699.1"/>
    </source>
</evidence>
<accession>A0A062TUM1</accession>
<sequence>MFETRLTESHETTPMLRGRERRSDGASRPEKAARQQAEAAARGSFRERLEARKATRPQSTLAIDSGIRYPALKEGRVTRAPRAVSPVQPPCAVQTERAPLKMTFALPKVPDMVLKRTPLSSISAGALPLAAKGKAGLSGGGHDDDEAGVRTRLGDVSQIAFAGLAVLGLAGLSVMAADSALHEDDPSDAGSGEAGGSDIKLAQTGSALGGQADARPGAGQTSALALAAASEPVGAESQPWFDYKRLAVEIASRQEEAEAARARAEAKAAEEAERRAAAAIADAEAARLAEEQQLAQSARETRLAEEAAEKKRLAELEAHRVAEAEALRQAELEARRVAEAEAEARRLEELEARRLAEAEAETRRLAELDARRAAEVDAMRRADIAAKQAIQEEMRRQAGLAAQTQPTAPEIIQVSAVPEEDARLVSAVGITDLPQPASLKPASIQVIAPAPMPEASRRAAINFVTYTGAVPKPASMKPAKPLQLAAATPTERSAPKILTATTAGVRAFDRPRGMAAPVEQTSQKVEDFIVRRVQVASDVTFTEEALDPLRADFLELVNGAQDGSRSILVTPDGRQVEIFMEQTLIRDVNRPVIRTVSYSVSHSDAMQRSVETAAERVPVTCRDIAYAIPGAERGRFAACESGKGDWLISRATDRPGSDV</sequence>
<dbReference type="eggNOG" id="COG4249">
    <property type="taxonomic scope" value="Bacteria"/>
</dbReference>
<protein>
    <submittedName>
        <fullName evidence="3">Uncharacterized protein</fullName>
    </submittedName>
</protein>
<organism evidence="3 4">
    <name type="scientific">Hyphomonas pacifica</name>
    <dbReference type="NCBI Taxonomy" id="1280941"/>
    <lineage>
        <taxon>Bacteria</taxon>
        <taxon>Pseudomonadati</taxon>
        <taxon>Pseudomonadota</taxon>
        <taxon>Alphaproteobacteria</taxon>
        <taxon>Hyphomonadales</taxon>
        <taxon>Hyphomonadaceae</taxon>
        <taxon>Hyphomonas</taxon>
    </lineage>
</organism>
<evidence type="ECO:0000256" key="1">
    <source>
        <dbReference type="SAM" id="Coils"/>
    </source>
</evidence>
<name>A0A062TUM1_9PROT</name>
<comment type="caution">
    <text evidence="3">The sequence shown here is derived from an EMBL/GenBank/DDBJ whole genome shotgun (WGS) entry which is preliminary data.</text>
</comment>
<dbReference type="STRING" id="1280941.HY2_06740"/>
<feature type="region of interest" description="Disordered" evidence="2">
    <location>
        <begin position="1"/>
        <end position="62"/>
    </location>
</feature>
<feature type="compositionally biased region" description="Basic and acidic residues" evidence="2">
    <location>
        <begin position="44"/>
        <end position="53"/>
    </location>
</feature>
<dbReference type="Proteomes" id="UP000249123">
    <property type="component" value="Unassembled WGS sequence"/>
</dbReference>
<evidence type="ECO:0000313" key="4">
    <source>
        <dbReference type="Proteomes" id="UP000249123"/>
    </source>
</evidence>
<dbReference type="AlphaFoldDB" id="A0A062TUM1"/>
<reference evidence="3 4" key="1">
    <citation type="submission" date="2013-04" db="EMBL/GenBank/DDBJ databases">
        <title>Hyphomonas sp. T24B3 Genome Sequencing.</title>
        <authorList>
            <person name="Lai Q."/>
            <person name="Shao Z."/>
        </authorList>
    </citation>
    <scope>NUCLEOTIDE SEQUENCE [LARGE SCALE GENOMIC DNA]</scope>
    <source>
        <strain evidence="3 4">T24B3</strain>
    </source>
</reference>
<dbReference type="RefSeq" id="WP_051595137.1">
    <property type="nucleotide sequence ID" value="NZ_AWFA01000089.1"/>
</dbReference>
<dbReference type="EMBL" id="AWFB01000003">
    <property type="protein sequence ID" value="RAN35699.1"/>
    <property type="molecule type" value="Genomic_DNA"/>
</dbReference>
<dbReference type="OrthoDB" id="7620479at2"/>
<evidence type="ECO:0000256" key="2">
    <source>
        <dbReference type="SAM" id="MobiDB-lite"/>
    </source>
</evidence>
<feature type="coiled-coil region" evidence="1">
    <location>
        <begin position="243"/>
        <end position="357"/>
    </location>
</feature>
<gene>
    <name evidence="3" type="ORF">HY3_07710</name>
</gene>
<feature type="compositionally biased region" description="Basic and acidic residues" evidence="2">
    <location>
        <begin position="1"/>
        <end position="33"/>
    </location>
</feature>
<proteinExistence type="predicted"/>
<keyword evidence="4" id="KW-1185">Reference proteome</keyword>